<dbReference type="GO" id="GO:0019843">
    <property type="term" value="F:rRNA binding"/>
    <property type="evidence" value="ECO:0007669"/>
    <property type="project" value="UniProtKB-KW"/>
</dbReference>
<dbReference type="GO" id="GO:0006417">
    <property type="term" value="P:regulation of translation"/>
    <property type="evidence" value="ECO:0007669"/>
    <property type="project" value="UniProtKB-KW"/>
</dbReference>
<evidence type="ECO:0000256" key="7">
    <source>
        <dbReference type="ARBA" id="ARBA00022801"/>
    </source>
</evidence>
<evidence type="ECO:0000256" key="11">
    <source>
        <dbReference type="ARBA" id="ARBA00022917"/>
    </source>
</evidence>
<dbReference type="FunFam" id="3.40.50.300:FF:000011">
    <property type="entry name" value="Putative ABC transporter ATP-binding component"/>
    <property type="match status" value="1"/>
</dbReference>
<dbReference type="Gene3D" id="1.10.287.380">
    <property type="entry name" value="Valyl-tRNA synthetase, C-terminal domain"/>
    <property type="match status" value="1"/>
</dbReference>
<evidence type="ECO:0000256" key="8">
    <source>
        <dbReference type="ARBA" id="ARBA00022840"/>
    </source>
</evidence>
<keyword evidence="10" id="KW-0694">RNA-binding</keyword>
<evidence type="ECO:0000256" key="4">
    <source>
        <dbReference type="ARBA" id="ARBA00022730"/>
    </source>
</evidence>
<feature type="domain" description="ABC transporter" evidence="13">
    <location>
        <begin position="4"/>
        <end position="255"/>
    </location>
</feature>
<organism evidence="14 15">
    <name type="scientific">Clostridium perfringens E str. JGS1987</name>
    <dbReference type="NCBI Taxonomy" id="451755"/>
    <lineage>
        <taxon>Bacteria</taxon>
        <taxon>Bacillati</taxon>
        <taxon>Bacillota</taxon>
        <taxon>Clostridia</taxon>
        <taxon>Eubacteriales</taxon>
        <taxon>Clostridiaceae</taxon>
        <taxon>Clostridium</taxon>
    </lineage>
</organism>
<keyword evidence="7" id="KW-0378">Hydrolase</keyword>
<dbReference type="InterPro" id="IPR032781">
    <property type="entry name" value="ABC_tran_Xtn"/>
</dbReference>
<dbReference type="RefSeq" id="WP_003462966.1">
    <property type="nucleotide sequence ID" value="NZ_ABDW01000010.1"/>
</dbReference>
<reference evidence="14 15" key="1">
    <citation type="submission" date="2007-07" db="EMBL/GenBank/DDBJ databases">
        <title>Annotation of Clostridium perfringens E str. JGS1987.</title>
        <authorList>
            <person name="Paulsen I."/>
            <person name="Sebastian Y."/>
        </authorList>
    </citation>
    <scope>NUCLEOTIDE SEQUENCE [LARGE SCALE GENOMIC DNA]</scope>
    <source>
        <strain evidence="15">E str. JGS1987</strain>
    </source>
</reference>
<dbReference type="PROSITE" id="PS00211">
    <property type="entry name" value="ABC_TRANSPORTER_1"/>
    <property type="match status" value="1"/>
</dbReference>
<dbReference type="AlphaFoldDB" id="B1BSF7"/>
<evidence type="ECO:0000259" key="13">
    <source>
        <dbReference type="PROSITE" id="PS50893"/>
    </source>
</evidence>
<dbReference type="PANTHER" id="PTHR42855:SF1">
    <property type="entry name" value="ABC TRANSPORTER DOMAIN-CONTAINING PROTEIN"/>
    <property type="match status" value="1"/>
</dbReference>
<keyword evidence="12" id="KW-0175">Coiled coil</keyword>
<evidence type="ECO:0000256" key="9">
    <source>
        <dbReference type="ARBA" id="ARBA00022845"/>
    </source>
</evidence>
<dbReference type="SMART" id="SM00382">
    <property type="entry name" value="AAA"/>
    <property type="match status" value="2"/>
</dbReference>
<evidence type="ECO:0000256" key="1">
    <source>
        <dbReference type="ARBA" id="ARBA00005868"/>
    </source>
</evidence>
<dbReference type="PROSITE" id="PS50893">
    <property type="entry name" value="ABC_TRANSPORTER_2"/>
    <property type="match status" value="2"/>
</dbReference>
<keyword evidence="2" id="KW-0963">Cytoplasm</keyword>
<dbReference type="GO" id="GO:0016887">
    <property type="term" value="F:ATP hydrolysis activity"/>
    <property type="evidence" value="ECO:0007669"/>
    <property type="project" value="InterPro"/>
</dbReference>
<comment type="caution">
    <text evidence="14">The sequence shown here is derived from an EMBL/GenBank/DDBJ whole genome shotgun (WGS) entry which is preliminary data.</text>
</comment>
<evidence type="ECO:0000313" key="14">
    <source>
        <dbReference type="EMBL" id="EDT15359.1"/>
    </source>
</evidence>
<dbReference type="GO" id="GO:0003677">
    <property type="term" value="F:DNA binding"/>
    <property type="evidence" value="ECO:0007669"/>
    <property type="project" value="InterPro"/>
</dbReference>
<dbReference type="Pfam" id="PF12848">
    <property type="entry name" value="ABC_tran_Xtn"/>
    <property type="match status" value="1"/>
</dbReference>
<dbReference type="EMBL" id="ABDW01000010">
    <property type="protein sequence ID" value="EDT15359.1"/>
    <property type="molecule type" value="Genomic_DNA"/>
</dbReference>
<dbReference type="Proteomes" id="UP000005337">
    <property type="component" value="Unassembled WGS sequence"/>
</dbReference>
<dbReference type="InterPro" id="IPR003593">
    <property type="entry name" value="AAA+_ATPase"/>
</dbReference>
<dbReference type="Pfam" id="PF00005">
    <property type="entry name" value="ABC_tran"/>
    <property type="match status" value="2"/>
</dbReference>
<keyword evidence="11" id="KW-0648">Protein biosynthesis</keyword>
<dbReference type="InterPro" id="IPR027417">
    <property type="entry name" value="P-loop_NTPase"/>
</dbReference>
<dbReference type="FunFam" id="3.40.50.300:FF:000183">
    <property type="entry name" value="ABC transporter ATP-binding protein yjjK"/>
    <property type="match status" value="1"/>
</dbReference>
<keyword evidence="3" id="KW-0820">tRNA-binding</keyword>
<keyword evidence="4" id="KW-0699">rRNA-binding</keyword>
<evidence type="ECO:0000256" key="5">
    <source>
        <dbReference type="ARBA" id="ARBA00022737"/>
    </source>
</evidence>
<feature type="coiled-coil region" evidence="12">
    <location>
        <begin position="573"/>
        <end position="624"/>
    </location>
</feature>
<sequence length="642" mass="73686">MNLITLENISKSYSEKILANNVSLGINEGEKIGLIGVNGTGKSSFLKIVAGVEEPDEGTVIKGNRVRIEYLAQTPDYDDNATVLEQVFKGNSDEMRILREYEELLEKIDKGEVKENDSERLIKLQGKIDALNLWDMESEAKNVLTKLGITNFEEKVGNLSGGQKKRIMLAAALITPCELLILDEPTNHLDNETISWLEEYLNSRKGALLMITHDRYFLDRVTNRILELDRGRLFSYDGNYSVFLEKKMERIAIEKASEEKRQNLMRKELAWVRRGAKARTTKQKARLQRFDELVNQEGFIENENIEISVMGTRLGKKIIEIEHLNKSFGDKKIVDDFNYIVLRSDRIGIVGPNGIGKSTLMGMIEGKVKPDSGEIIKGETVKIACFSQEDTHMHPEMRAIDYIKEAGEYLQTATGERITASQMCEKFLFDGTLQWTMIGMLSGGERRRLHLLRVLMEAPNVLLLDEPTNDLDIETLNRLEDYLDDFGGVIITVSHDRYFLDRICNKIFSYKGNGKIDIYTGNYGDYLLSKEEEAVNNKEKEVAVDKNKKEPSVDKNKNKGKVLKFSFKEQREFETIDEEIMTLEEKIEELDSLMAKHASEYGRLQELMEEKAKVEEELAFKYERWEYLNELAAQIEENKKNK</sequence>
<dbReference type="InterPro" id="IPR003439">
    <property type="entry name" value="ABC_transporter-like_ATP-bd"/>
</dbReference>
<evidence type="ECO:0000256" key="2">
    <source>
        <dbReference type="ARBA" id="ARBA00022490"/>
    </source>
</evidence>
<dbReference type="Gene3D" id="3.40.50.300">
    <property type="entry name" value="P-loop containing nucleotide triphosphate hydrolases"/>
    <property type="match status" value="2"/>
</dbReference>
<dbReference type="GO" id="GO:0006412">
    <property type="term" value="P:translation"/>
    <property type="evidence" value="ECO:0007669"/>
    <property type="project" value="UniProtKB-KW"/>
</dbReference>
<dbReference type="InterPro" id="IPR037118">
    <property type="entry name" value="Val-tRNA_synth_C_sf"/>
</dbReference>
<comment type="similarity">
    <text evidence="1">Belongs to the ABC transporter superfamily. ABCF family. Translational throttle EttA subfamily.</text>
</comment>
<evidence type="ECO:0000256" key="12">
    <source>
        <dbReference type="SAM" id="Coils"/>
    </source>
</evidence>
<dbReference type="PANTHER" id="PTHR42855">
    <property type="entry name" value="ABC TRANSPORTER ATP-BINDING SUBUNIT"/>
    <property type="match status" value="1"/>
</dbReference>
<gene>
    <name evidence="14" type="ORF">AC3_3177</name>
</gene>
<keyword evidence="6" id="KW-0547">Nucleotide-binding</keyword>
<evidence type="ECO:0000256" key="6">
    <source>
        <dbReference type="ARBA" id="ARBA00022741"/>
    </source>
</evidence>
<dbReference type="CDD" id="cd03221">
    <property type="entry name" value="ABCF_EF-3"/>
    <property type="match status" value="2"/>
</dbReference>
<proteinExistence type="inferred from homology"/>
<dbReference type="GO" id="GO:0005524">
    <property type="term" value="F:ATP binding"/>
    <property type="evidence" value="ECO:0007669"/>
    <property type="project" value="UniProtKB-KW"/>
</dbReference>
<keyword evidence="8 14" id="KW-0067">ATP-binding</keyword>
<protein>
    <submittedName>
        <fullName evidence="14">ABC transporter, ATP-binding protein</fullName>
    </submittedName>
</protein>
<accession>B1BSF7</accession>
<dbReference type="SUPFAM" id="SSF52540">
    <property type="entry name" value="P-loop containing nucleoside triphosphate hydrolases"/>
    <property type="match status" value="2"/>
</dbReference>
<dbReference type="InterPro" id="IPR017871">
    <property type="entry name" value="ABC_transporter-like_CS"/>
</dbReference>
<name>B1BSF7_CLOPF</name>
<keyword evidence="5" id="KW-0677">Repeat</keyword>
<dbReference type="Pfam" id="PF16326">
    <property type="entry name" value="ABC_tran_CTD"/>
    <property type="match status" value="1"/>
</dbReference>
<evidence type="ECO:0000256" key="3">
    <source>
        <dbReference type="ARBA" id="ARBA00022555"/>
    </source>
</evidence>
<keyword evidence="9" id="KW-0810">Translation regulation</keyword>
<evidence type="ECO:0000256" key="10">
    <source>
        <dbReference type="ARBA" id="ARBA00022884"/>
    </source>
</evidence>
<evidence type="ECO:0000313" key="15">
    <source>
        <dbReference type="Proteomes" id="UP000005337"/>
    </source>
</evidence>
<feature type="domain" description="ABC transporter" evidence="13">
    <location>
        <begin position="319"/>
        <end position="557"/>
    </location>
</feature>
<dbReference type="InterPro" id="IPR032524">
    <property type="entry name" value="ABC_tran_C"/>
</dbReference>
<dbReference type="InterPro" id="IPR051309">
    <property type="entry name" value="ABCF_ATPase"/>
</dbReference>
<dbReference type="GO" id="GO:0000049">
    <property type="term" value="F:tRNA binding"/>
    <property type="evidence" value="ECO:0007669"/>
    <property type="project" value="UniProtKB-KW"/>
</dbReference>